<organism evidence="2">
    <name type="scientific">Fagus sylvatica</name>
    <name type="common">Beechnut</name>
    <dbReference type="NCBI Taxonomy" id="28930"/>
    <lineage>
        <taxon>Eukaryota</taxon>
        <taxon>Viridiplantae</taxon>
        <taxon>Streptophyta</taxon>
        <taxon>Embryophyta</taxon>
        <taxon>Tracheophyta</taxon>
        <taxon>Spermatophyta</taxon>
        <taxon>Magnoliopsida</taxon>
        <taxon>eudicotyledons</taxon>
        <taxon>Gunneridae</taxon>
        <taxon>Pentapetalae</taxon>
        <taxon>rosids</taxon>
        <taxon>fabids</taxon>
        <taxon>Fagales</taxon>
        <taxon>Fagaceae</taxon>
        <taxon>Fagus</taxon>
    </lineage>
</organism>
<accession>A0A2N9IZZ4</accession>
<feature type="signal peptide" evidence="1">
    <location>
        <begin position="1"/>
        <end position="19"/>
    </location>
</feature>
<proteinExistence type="predicted"/>
<protein>
    <recommendedName>
        <fullName evidence="3">Secreted protein</fullName>
    </recommendedName>
</protein>
<keyword evidence="1" id="KW-0732">Signal</keyword>
<evidence type="ECO:0000313" key="2">
    <source>
        <dbReference type="EMBL" id="SPD29874.1"/>
    </source>
</evidence>
<reference evidence="2" key="1">
    <citation type="submission" date="2018-02" db="EMBL/GenBank/DDBJ databases">
        <authorList>
            <person name="Cohen D.B."/>
            <person name="Kent A.D."/>
        </authorList>
    </citation>
    <scope>NUCLEOTIDE SEQUENCE</scope>
</reference>
<evidence type="ECO:0008006" key="3">
    <source>
        <dbReference type="Google" id="ProtNLM"/>
    </source>
</evidence>
<dbReference type="EMBL" id="OIVN01006291">
    <property type="protein sequence ID" value="SPD29874.1"/>
    <property type="molecule type" value="Genomic_DNA"/>
</dbReference>
<evidence type="ECO:0000256" key="1">
    <source>
        <dbReference type="SAM" id="SignalP"/>
    </source>
</evidence>
<name>A0A2N9IZZ4_FAGSY</name>
<sequence>MIGRCGAVMLALEVKSATAAPVARCEESWIASASLLVVSFPFRGKDIVEFLNIKHIADEVAAESVDDVTADFDDKVAADTACDVTADFVDEVEYAQSESPKDSDSTKIALEVVDLHLAPVSCVMRIVVKVCGDSLLSTVFRNSILEISVALPISAAPWMQRSVDAASDVAAEATDFVVPTADEIPVWYDVVTAEATWIL</sequence>
<dbReference type="AlphaFoldDB" id="A0A2N9IZZ4"/>
<feature type="chain" id="PRO_5014731413" description="Secreted protein" evidence="1">
    <location>
        <begin position="20"/>
        <end position="199"/>
    </location>
</feature>
<gene>
    <name evidence="2" type="ORF">FSB_LOCUS57756</name>
</gene>